<dbReference type="Proteomes" id="UP000585507">
    <property type="component" value="Unassembled WGS sequence"/>
</dbReference>
<protein>
    <submittedName>
        <fullName evidence="1">Uncharacterized protein</fullName>
    </submittedName>
</protein>
<name>A0A7W8UGL2_9HYPH</name>
<accession>A0A7W8UGL2</accession>
<sequence length="55" mass="6104">MCFNYFVARPDRQGGPASRFVASPPTFRQAVRREADRCAWLPRSASASVTVKANC</sequence>
<comment type="caution">
    <text evidence="1">The sequence shown here is derived from an EMBL/GenBank/DDBJ whole genome shotgun (WGS) entry which is preliminary data.</text>
</comment>
<proteinExistence type="predicted"/>
<keyword evidence="2" id="KW-1185">Reference proteome</keyword>
<dbReference type="AlphaFoldDB" id="A0A7W8UGL2"/>
<gene>
    <name evidence="1" type="ORF">GGD55_005641</name>
</gene>
<dbReference type="EMBL" id="JACHBK010000016">
    <property type="protein sequence ID" value="MBB5538898.1"/>
    <property type="molecule type" value="Genomic_DNA"/>
</dbReference>
<organism evidence="1 2">
    <name type="scientific">Rhizobium giardinii</name>
    <dbReference type="NCBI Taxonomy" id="56731"/>
    <lineage>
        <taxon>Bacteria</taxon>
        <taxon>Pseudomonadati</taxon>
        <taxon>Pseudomonadota</taxon>
        <taxon>Alphaproteobacteria</taxon>
        <taxon>Hyphomicrobiales</taxon>
        <taxon>Rhizobiaceae</taxon>
        <taxon>Rhizobium/Agrobacterium group</taxon>
        <taxon>Rhizobium</taxon>
    </lineage>
</organism>
<reference evidence="1 2" key="1">
    <citation type="submission" date="2020-08" db="EMBL/GenBank/DDBJ databases">
        <title>Genomic Encyclopedia of Type Strains, Phase IV (KMG-V): Genome sequencing to study the core and pangenomes of soil and plant-associated prokaryotes.</title>
        <authorList>
            <person name="Whitman W."/>
        </authorList>
    </citation>
    <scope>NUCLEOTIDE SEQUENCE [LARGE SCALE GENOMIC DNA]</scope>
    <source>
        <strain evidence="1 2">SEMIA 4084</strain>
    </source>
</reference>
<evidence type="ECO:0000313" key="1">
    <source>
        <dbReference type="EMBL" id="MBB5538898.1"/>
    </source>
</evidence>
<evidence type="ECO:0000313" key="2">
    <source>
        <dbReference type="Proteomes" id="UP000585507"/>
    </source>
</evidence>